<proteinExistence type="inferred from homology"/>
<evidence type="ECO:0000256" key="1">
    <source>
        <dbReference type="ARBA" id="ARBA00004571"/>
    </source>
</evidence>
<dbReference type="PROSITE" id="PS52016">
    <property type="entry name" value="TONB_DEPENDENT_REC_3"/>
    <property type="match status" value="1"/>
</dbReference>
<dbReference type="Gene3D" id="2.40.170.20">
    <property type="entry name" value="TonB-dependent receptor, beta-barrel domain"/>
    <property type="match status" value="1"/>
</dbReference>
<evidence type="ECO:0000256" key="6">
    <source>
        <dbReference type="ARBA" id="ARBA00023237"/>
    </source>
</evidence>
<comment type="caution">
    <text evidence="9">The sequence shown here is derived from an EMBL/GenBank/DDBJ whole genome shotgun (WGS) entry which is preliminary data.</text>
</comment>
<keyword evidence="6 7" id="KW-0998">Cell outer membrane</keyword>
<dbReference type="RefSeq" id="WP_131527450.1">
    <property type="nucleotide sequence ID" value="NZ_SJSO01000003.1"/>
</dbReference>
<accession>A0A4R0Q5R7</accession>
<dbReference type="InterPro" id="IPR036942">
    <property type="entry name" value="Beta-barrel_TonB_sf"/>
</dbReference>
<evidence type="ECO:0000313" key="9">
    <source>
        <dbReference type="EMBL" id="TCD28519.1"/>
    </source>
</evidence>
<dbReference type="Proteomes" id="UP000293925">
    <property type="component" value="Unassembled WGS sequence"/>
</dbReference>
<dbReference type="InterPro" id="IPR023997">
    <property type="entry name" value="TonB-dep_OMP_SusC/RagA_CS"/>
</dbReference>
<comment type="similarity">
    <text evidence="7">Belongs to the TonB-dependent receptor family.</text>
</comment>
<evidence type="ECO:0000313" key="10">
    <source>
        <dbReference type="Proteomes" id="UP000293925"/>
    </source>
</evidence>
<dbReference type="InterPro" id="IPR039426">
    <property type="entry name" value="TonB-dep_rcpt-like"/>
</dbReference>
<dbReference type="Gene3D" id="2.170.130.10">
    <property type="entry name" value="TonB-dependent receptor, plug domain"/>
    <property type="match status" value="1"/>
</dbReference>
<dbReference type="Pfam" id="PF07660">
    <property type="entry name" value="STN"/>
    <property type="match status" value="1"/>
</dbReference>
<name>A0A4R0Q5R7_9SPHI</name>
<reference evidence="9 10" key="1">
    <citation type="submission" date="2019-02" db="EMBL/GenBank/DDBJ databases">
        <title>Pedobacter sp. RP-3-21 sp. nov., isolated from Arctic soil.</title>
        <authorList>
            <person name="Dahal R.H."/>
        </authorList>
    </citation>
    <scope>NUCLEOTIDE SEQUENCE [LARGE SCALE GENOMIC DNA]</scope>
    <source>
        <strain evidence="9 10">RP-3-21</strain>
    </source>
</reference>
<sequence>MYKNYTKENAMPMRHSTKLLLIMRFTTVILIATIMQVSAASFAQKVTISESNASLVNVLQQLRKQAGYNFVYTDGLLSSANPVSVKAKGMELKDVLDLIFKDQPLTYTIDEKTIVIKKQEKSILDKITDYFNLIDVRGQVLNEKGLPLLGAYVRLEGTSKKTLSDIDGMFIFRDVAEKGRLIISYVGYKTDTIVLSGKSSYLIKLDPQALAMEDVQIVSTGYQQLPKERATGSFEVISKEQLQHSTDPNLIRRLEGITTSIDFRNDLRPTISSNINAQRSPLANLTIRGKNTLNESSNADANGNFSGQVLVVIDGIASPYSIDKVNPNDVESITVLKDAASASIWGSRAANGVIVVNTKKGAYNRPARVSFNSNVNISEKVDLFYNKTMSVSDLIDAQKLQFITNNRPLPPVSITGLYGQEPVSPVAEIMDAYLNQGTLTRAQADAQIDALRGNDIRRDYTNYFLRNSVTQSYSLAVDGGSEKFNYRLSGGYDNSINNTRNSGFNRLAIGYNASFKPIKNLEIQGNISYNIQKNSEQAAENRITGATDASFQPYTRLADDNGNPLQITKMYRPGFVDLFESTYPTQFLSYRYFPLNDIHEGYNDVKSQNLNLNFNARYTIFSGLSAQVIYNYNTGRNEDNSLYREHSFYMRNMLNYFTTSNSSVNPMTGDQVAPFVNQLPLGGQYTTALTKSSNQTMRGQLNYDKTFGEKHQLSAIAGVDVSQVYSIVKNDGYYGYNENTLRSVNQLDYKTMIPIAFSEDFSGYNGNYIRNLSTGFIDNRVRTFSYYTNAAYTYNRKYTLSGSFRKDISSEFGQGTNQSGAPYYSVGGAWNISSESFYHSSLFPTLTFRTTFGYNGNVNPSVLARPLITYSDFNGDNNLPYAYTGLSTGISNNQLRPEKTGIFNIGLDFTLRGNRLSGSVQYYNKKTTDLLTDGPLDPSTGYTHIIYNTGNLRGQGWDLTLNSLNITSDKFKWNTNFLFSYNKVKVTKLYAGEAGTAGQVVSNSSGTFNEGYDLSRVFGYDWAGLDPATGDPRGFVNGQPVAVSNSTDGTVNYNAIQNQSISSLKYFGSGVPVFYGSLRNTFSYGSFSLSANILYKLGYYFRRPKNNVVNYSDLYSRTSVIQGIEYENRWQKPGDELSTNVPSAVITATNLNRDNFYYYSSINVLKGDHIRLQEINLSYSIKVKPNMFIKNPRVYANINNLGVIWRANDLGIDPDVFDYPISRSYSLGFSANF</sequence>
<keyword evidence="4 7" id="KW-0812">Transmembrane</keyword>
<dbReference type="NCBIfam" id="TIGR04056">
    <property type="entry name" value="OMP_RagA_SusC"/>
    <property type="match status" value="1"/>
</dbReference>
<keyword evidence="2 7" id="KW-0813">Transport</keyword>
<organism evidence="9 10">
    <name type="scientific">Pedobacter psychrodurus</name>
    <dbReference type="NCBI Taxonomy" id="2530456"/>
    <lineage>
        <taxon>Bacteria</taxon>
        <taxon>Pseudomonadati</taxon>
        <taxon>Bacteroidota</taxon>
        <taxon>Sphingobacteriia</taxon>
        <taxon>Sphingobacteriales</taxon>
        <taxon>Sphingobacteriaceae</taxon>
        <taxon>Pedobacter</taxon>
    </lineage>
</organism>
<evidence type="ECO:0000256" key="3">
    <source>
        <dbReference type="ARBA" id="ARBA00022452"/>
    </source>
</evidence>
<dbReference type="InterPro" id="IPR011662">
    <property type="entry name" value="Secretin/TonB_short_N"/>
</dbReference>
<evidence type="ECO:0000256" key="4">
    <source>
        <dbReference type="ARBA" id="ARBA00022692"/>
    </source>
</evidence>
<protein>
    <submittedName>
        <fullName evidence="9">SusC/RagA family TonB-linked outer membrane protein</fullName>
    </submittedName>
</protein>
<dbReference type="SMART" id="SM00965">
    <property type="entry name" value="STN"/>
    <property type="match status" value="1"/>
</dbReference>
<keyword evidence="3 7" id="KW-1134">Transmembrane beta strand</keyword>
<evidence type="ECO:0000256" key="5">
    <source>
        <dbReference type="ARBA" id="ARBA00023136"/>
    </source>
</evidence>
<feature type="domain" description="Secretin/TonB short N-terminal" evidence="8">
    <location>
        <begin position="68"/>
        <end position="119"/>
    </location>
</feature>
<keyword evidence="5 7" id="KW-0472">Membrane</keyword>
<dbReference type="Pfam" id="PF07715">
    <property type="entry name" value="Plug"/>
    <property type="match status" value="1"/>
</dbReference>
<dbReference type="SUPFAM" id="SSF56935">
    <property type="entry name" value="Porins"/>
    <property type="match status" value="1"/>
</dbReference>
<dbReference type="InterPro" id="IPR037066">
    <property type="entry name" value="Plug_dom_sf"/>
</dbReference>
<dbReference type="InterPro" id="IPR023996">
    <property type="entry name" value="TonB-dep_OMP_SusC/RagA"/>
</dbReference>
<dbReference type="AlphaFoldDB" id="A0A4R0Q5R7"/>
<dbReference type="NCBIfam" id="TIGR04057">
    <property type="entry name" value="SusC_RagA_signa"/>
    <property type="match status" value="1"/>
</dbReference>
<dbReference type="OrthoDB" id="9768177at2"/>
<evidence type="ECO:0000259" key="8">
    <source>
        <dbReference type="SMART" id="SM00965"/>
    </source>
</evidence>
<dbReference type="EMBL" id="SJSO01000003">
    <property type="protein sequence ID" value="TCD28519.1"/>
    <property type="molecule type" value="Genomic_DNA"/>
</dbReference>
<dbReference type="GO" id="GO:0009279">
    <property type="term" value="C:cell outer membrane"/>
    <property type="evidence" value="ECO:0007669"/>
    <property type="project" value="UniProtKB-SubCell"/>
</dbReference>
<comment type="subcellular location">
    <subcellularLocation>
        <location evidence="1 7">Cell outer membrane</location>
        <topology evidence="1 7">Multi-pass membrane protein</topology>
    </subcellularLocation>
</comment>
<evidence type="ECO:0000256" key="7">
    <source>
        <dbReference type="PROSITE-ProRule" id="PRU01360"/>
    </source>
</evidence>
<keyword evidence="10" id="KW-1185">Reference proteome</keyword>
<dbReference type="Pfam" id="PF13715">
    <property type="entry name" value="CarbopepD_reg_2"/>
    <property type="match status" value="1"/>
</dbReference>
<gene>
    <name evidence="9" type="ORF">EZ456_03770</name>
</gene>
<dbReference type="InterPro" id="IPR012910">
    <property type="entry name" value="Plug_dom"/>
</dbReference>
<dbReference type="SUPFAM" id="SSF49464">
    <property type="entry name" value="Carboxypeptidase regulatory domain-like"/>
    <property type="match status" value="1"/>
</dbReference>
<dbReference type="InterPro" id="IPR008969">
    <property type="entry name" value="CarboxyPept-like_regulatory"/>
</dbReference>
<evidence type="ECO:0000256" key="2">
    <source>
        <dbReference type="ARBA" id="ARBA00022448"/>
    </source>
</evidence>